<dbReference type="OrthoDB" id="2237472at2"/>
<dbReference type="RefSeq" id="WP_035667475.1">
    <property type="nucleotide sequence ID" value="NZ_BAUV01000053.1"/>
</dbReference>
<dbReference type="Pfam" id="PF00300">
    <property type="entry name" value="His_Phos_1"/>
    <property type="match status" value="1"/>
</dbReference>
<dbReference type="STRING" id="1236973.JCM9157_4344"/>
<organism evidence="1 2">
    <name type="scientific">Halalkalibacter akibai (strain ATCC 43226 / DSM 21942 / CIP 109018 / JCM 9157 / 1139)</name>
    <name type="common">Bacillus akibai</name>
    <dbReference type="NCBI Taxonomy" id="1236973"/>
    <lineage>
        <taxon>Bacteria</taxon>
        <taxon>Bacillati</taxon>
        <taxon>Bacillota</taxon>
        <taxon>Bacilli</taxon>
        <taxon>Bacillales</taxon>
        <taxon>Bacillaceae</taxon>
        <taxon>Halalkalibacter</taxon>
    </lineage>
</organism>
<dbReference type="InterPro" id="IPR029033">
    <property type="entry name" value="His_PPase_superfam"/>
</dbReference>
<sequence>MIQSRQTIVDLLQEGGFVLYSRHAHADVGNDQMPLNYYNCQGQRNLSEMGRSQAVSFGEAIRRLNIPVMFPVLASPMCRTRETAALAFGVDYVYVDPFWVNIYNLSSIFDVAEQGRILSNAQAALEVQPHPGMNKVIIGHSFPPGVGFGAMPDMGTVVIRPLGPGNGFEVVAYLTLEELVQI</sequence>
<comment type="caution">
    <text evidence="1">The sequence shown here is derived from an EMBL/GenBank/DDBJ whole genome shotgun (WGS) entry which is preliminary data.</text>
</comment>
<gene>
    <name evidence="1" type="ORF">JCM9157_4344</name>
</gene>
<reference evidence="1 2" key="1">
    <citation type="journal article" date="2014" name="Genome Announc.">
        <title>Draft Genome Sequences of Three Alkaliphilic Bacillus Strains, Bacillus wakoensis JCM 9140T, Bacillus akibai JCM 9157T, and Bacillus hemicellulosilyticus JCM 9152T.</title>
        <authorList>
            <person name="Yuki M."/>
            <person name="Oshima K."/>
            <person name="Suda W."/>
            <person name="Oshida Y."/>
            <person name="Kitamura K."/>
            <person name="Iida T."/>
            <person name="Hattori M."/>
            <person name="Ohkuma M."/>
        </authorList>
    </citation>
    <scope>NUCLEOTIDE SEQUENCE [LARGE SCALE GENOMIC DNA]</scope>
    <source>
        <strain evidence="1 2">JCM 9157</strain>
    </source>
</reference>
<dbReference type="AlphaFoldDB" id="W4QYW8"/>
<proteinExistence type="predicted"/>
<dbReference type="Proteomes" id="UP000018896">
    <property type="component" value="Unassembled WGS sequence"/>
</dbReference>
<keyword evidence="2" id="KW-1185">Reference proteome</keyword>
<evidence type="ECO:0000313" key="1">
    <source>
        <dbReference type="EMBL" id="GAE37097.1"/>
    </source>
</evidence>
<dbReference type="SUPFAM" id="SSF53254">
    <property type="entry name" value="Phosphoglycerate mutase-like"/>
    <property type="match status" value="1"/>
</dbReference>
<evidence type="ECO:0000313" key="2">
    <source>
        <dbReference type="Proteomes" id="UP000018896"/>
    </source>
</evidence>
<name>W4QYW8_HALA3</name>
<accession>W4QYW8</accession>
<dbReference type="InterPro" id="IPR013078">
    <property type="entry name" value="His_Pase_superF_clade-1"/>
</dbReference>
<protein>
    <submittedName>
        <fullName evidence="1">Fructose-2,6-bisphosphatase</fullName>
    </submittedName>
</protein>
<dbReference type="eggNOG" id="COG0406">
    <property type="taxonomic scope" value="Bacteria"/>
</dbReference>
<dbReference type="Gene3D" id="3.40.50.1240">
    <property type="entry name" value="Phosphoglycerate mutase-like"/>
    <property type="match status" value="1"/>
</dbReference>
<dbReference type="EMBL" id="BAUV01000053">
    <property type="protein sequence ID" value="GAE37097.1"/>
    <property type="molecule type" value="Genomic_DNA"/>
</dbReference>